<dbReference type="EMBL" id="MSTI01000020">
    <property type="protein sequence ID" value="OLV19733.1"/>
    <property type="molecule type" value="Genomic_DNA"/>
</dbReference>
<reference evidence="1 2" key="1">
    <citation type="submission" date="2017-01" db="EMBL/GenBank/DDBJ databases">
        <title>Genome Analysis of Deinococcus marmoris KOPRI26562.</title>
        <authorList>
            <person name="Kim J.H."/>
            <person name="Oh H.-M."/>
        </authorList>
    </citation>
    <scope>NUCLEOTIDE SEQUENCE [LARGE SCALE GENOMIC DNA]</scope>
    <source>
        <strain evidence="1 2">KOPRI26562</strain>
    </source>
</reference>
<organism evidence="1 2">
    <name type="scientific">Deinococcus marmoris</name>
    <dbReference type="NCBI Taxonomy" id="249408"/>
    <lineage>
        <taxon>Bacteria</taxon>
        <taxon>Thermotogati</taxon>
        <taxon>Deinococcota</taxon>
        <taxon>Deinococci</taxon>
        <taxon>Deinococcales</taxon>
        <taxon>Deinococcaceae</taxon>
        <taxon>Deinococcus</taxon>
    </lineage>
</organism>
<protein>
    <submittedName>
        <fullName evidence="1">Uncharacterized protein</fullName>
    </submittedName>
</protein>
<comment type="caution">
    <text evidence="1">The sequence shown here is derived from an EMBL/GenBank/DDBJ whole genome shotgun (WGS) entry which is preliminary data.</text>
</comment>
<dbReference type="AlphaFoldDB" id="A0A1U7P3I4"/>
<evidence type="ECO:0000313" key="1">
    <source>
        <dbReference type="EMBL" id="OLV19733.1"/>
    </source>
</evidence>
<dbReference type="Proteomes" id="UP000186607">
    <property type="component" value="Unassembled WGS sequence"/>
</dbReference>
<evidence type="ECO:0000313" key="2">
    <source>
        <dbReference type="Proteomes" id="UP000186607"/>
    </source>
</evidence>
<proteinExistence type="predicted"/>
<name>A0A1U7P3I4_9DEIO</name>
<sequence length="42" mass="4745">MGLKLPEAEMQSALNPAEFIARRTTRFIAARTHHEGENLTVH</sequence>
<dbReference type="STRING" id="249408.BOO71_0001564"/>
<gene>
    <name evidence="1" type="ORF">BOO71_0001564</name>
</gene>
<accession>A0A1U7P3I4</accession>
<keyword evidence="2" id="KW-1185">Reference proteome</keyword>